<dbReference type="InterPro" id="IPR013766">
    <property type="entry name" value="Thioredoxin_domain"/>
</dbReference>
<dbReference type="Pfam" id="PF00085">
    <property type="entry name" value="Thioredoxin"/>
    <property type="match status" value="1"/>
</dbReference>
<dbReference type="CDD" id="cd02947">
    <property type="entry name" value="TRX_family"/>
    <property type="match status" value="1"/>
</dbReference>
<dbReference type="EMBL" id="JABBGG010000001">
    <property type="protein sequence ID" value="NML59680.1"/>
    <property type="molecule type" value="Genomic_DNA"/>
</dbReference>
<dbReference type="AlphaFoldDB" id="A0A848HHK7"/>
<protein>
    <submittedName>
        <fullName evidence="2">Thioredoxin family protein</fullName>
    </submittedName>
</protein>
<proteinExistence type="predicted"/>
<evidence type="ECO:0000259" key="1">
    <source>
        <dbReference type="Pfam" id="PF00085"/>
    </source>
</evidence>
<dbReference type="SUPFAM" id="SSF52833">
    <property type="entry name" value="Thioredoxin-like"/>
    <property type="match status" value="1"/>
</dbReference>
<feature type="domain" description="Thioredoxin" evidence="1">
    <location>
        <begin position="20"/>
        <end position="102"/>
    </location>
</feature>
<evidence type="ECO:0000313" key="2">
    <source>
        <dbReference type="EMBL" id="NML59680.1"/>
    </source>
</evidence>
<comment type="caution">
    <text evidence="2">The sequence shown here is derived from an EMBL/GenBank/DDBJ whole genome shotgun (WGS) entry which is preliminary data.</text>
</comment>
<gene>
    <name evidence="2" type="ORF">HHL21_00945</name>
</gene>
<sequence>MGTAYETTQPERSAIDALPGTVALEFGTGWCGYCRAAEQHITSALSAHPAVRHIKVEDGPGRPLGRSFRVKLWPTVVVIKDGKEVARVVRPDDASEVRQAIEQASKE</sequence>
<keyword evidence="3" id="KW-1185">Reference proteome</keyword>
<name>A0A848HHK7_9BURK</name>
<organism evidence="2 3">
    <name type="scientific">Massilia polaris</name>
    <dbReference type="NCBI Taxonomy" id="2728846"/>
    <lineage>
        <taxon>Bacteria</taxon>
        <taxon>Pseudomonadati</taxon>
        <taxon>Pseudomonadota</taxon>
        <taxon>Betaproteobacteria</taxon>
        <taxon>Burkholderiales</taxon>
        <taxon>Oxalobacteraceae</taxon>
        <taxon>Telluria group</taxon>
        <taxon>Massilia</taxon>
    </lineage>
</organism>
<accession>A0A848HHK7</accession>
<reference evidence="2 3" key="1">
    <citation type="submission" date="2020-04" db="EMBL/GenBank/DDBJ databases">
        <title>Massilia sp. RP-1-19 isolated from soil.</title>
        <authorList>
            <person name="Dahal R.H."/>
        </authorList>
    </citation>
    <scope>NUCLEOTIDE SEQUENCE [LARGE SCALE GENOMIC DNA]</scope>
    <source>
        <strain evidence="2 3">RP-1-19</strain>
    </source>
</reference>
<dbReference type="Gene3D" id="3.40.30.10">
    <property type="entry name" value="Glutaredoxin"/>
    <property type="match status" value="1"/>
</dbReference>
<dbReference type="Proteomes" id="UP000583752">
    <property type="component" value="Unassembled WGS sequence"/>
</dbReference>
<dbReference type="InterPro" id="IPR036249">
    <property type="entry name" value="Thioredoxin-like_sf"/>
</dbReference>
<dbReference type="RefSeq" id="WP_169463399.1">
    <property type="nucleotide sequence ID" value="NZ_JABBGG010000001.1"/>
</dbReference>
<evidence type="ECO:0000313" key="3">
    <source>
        <dbReference type="Proteomes" id="UP000583752"/>
    </source>
</evidence>